<feature type="transmembrane region" description="Helical" evidence="2">
    <location>
        <begin position="185"/>
        <end position="209"/>
    </location>
</feature>
<feature type="transmembrane region" description="Helical" evidence="2">
    <location>
        <begin position="92"/>
        <end position="108"/>
    </location>
</feature>
<evidence type="ECO:0000256" key="1">
    <source>
        <dbReference type="SAM" id="MobiDB-lite"/>
    </source>
</evidence>
<dbReference type="RefSeq" id="WP_214359309.1">
    <property type="nucleotide sequence ID" value="NZ_JAEKFT010000001.1"/>
</dbReference>
<feature type="region of interest" description="Disordered" evidence="1">
    <location>
        <begin position="1"/>
        <end position="46"/>
    </location>
</feature>
<evidence type="ECO:0000256" key="2">
    <source>
        <dbReference type="SAM" id="Phobius"/>
    </source>
</evidence>
<accession>A0A944D472</accession>
<organism evidence="3 4">
    <name type="scientific">Denitromonas iodatirespirans</name>
    <dbReference type="NCBI Taxonomy" id="2795389"/>
    <lineage>
        <taxon>Bacteria</taxon>
        <taxon>Pseudomonadati</taxon>
        <taxon>Pseudomonadota</taxon>
        <taxon>Betaproteobacteria</taxon>
        <taxon>Rhodocyclales</taxon>
        <taxon>Zoogloeaceae</taxon>
        <taxon>Denitromonas</taxon>
    </lineage>
</organism>
<comment type="caution">
    <text evidence="3">The sequence shown here is derived from an EMBL/GenBank/DDBJ whole genome shotgun (WGS) entry which is preliminary data.</text>
</comment>
<sequence length="231" mass="25442">MSDQNPKPETPAKPAKTPRTSVVKTDVGAGKPAPTEERPSPDQQLDSLMSHYEGCRLEIIELMQSNERLLNIAILILGAVMTYGISVDAHKIVALGPFALSIVVFQGIQRYELVYQLGGYRKYLEEKMQDLTGDKPAFWEDLVAQLFHRSWTHYPLRALIVLAFLLLCAVGVDAVTRLAAPLETIYRYLAVGSYTGLLVGVSIAVGINFRHYKASFAKAYDLACILGKGNG</sequence>
<evidence type="ECO:0000313" key="4">
    <source>
        <dbReference type="Proteomes" id="UP000694660"/>
    </source>
</evidence>
<gene>
    <name evidence="3" type="ORF">I8J34_00025</name>
</gene>
<reference evidence="4" key="1">
    <citation type="journal article" date="2022" name="ISME J.">
        <title>Genetic and phylogenetic analysis of dissimilatory iodate-reducing bacteria identifies potential niches across the world's oceans.</title>
        <authorList>
            <person name="Reyes-Umana V."/>
            <person name="Henning Z."/>
            <person name="Lee K."/>
            <person name="Barnum T.P."/>
            <person name="Coates J.D."/>
        </authorList>
    </citation>
    <scope>NUCLEOTIDE SEQUENCE [LARGE SCALE GENOMIC DNA]</scope>
    <source>
        <strain evidence="4">IR12</strain>
    </source>
</reference>
<keyword evidence="2" id="KW-0472">Membrane</keyword>
<keyword evidence="4" id="KW-1185">Reference proteome</keyword>
<proteinExistence type="predicted"/>
<dbReference type="AlphaFoldDB" id="A0A944D472"/>
<keyword evidence="2" id="KW-1133">Transmembrane helix</keyword>
<feature type="transmembrane region" description="Helical" evidence="2">
    <location>
        <begin position="69"/>
        <end position="86"/>
    </location>
</feature>
<feature type="transmembrane region" description="Helical" evidence="2">
    <location>
        <begin position="158"/>
        <end position="179"/>
    </location>
</feature>
<protein>
    <submittedName>
        <fullName evidence="3">Uncharacterized protein</fullName>
    </submittedName>
</protein>
<evidence type="ECO:0000313" key="3">
    <source>
        <dbReference type="EMBL" id="MBT0959540.1"/>
    </source>
</evidence>
<dbReference type="EMBL" id="JAEKFT010000001">
    <property type="protein sequence ID" value="MBT0959540.1"/>
    <property type="molecule type" value="Genomic_DNA"/>
</dbReference>
<dbReference type="Proteomes" id="UP000694660">
    <property type="component" value="Unassembled WGS sequence"/>
</dbReference>
<name>A0A944D472_DENI1</name>
<keyword evidence="2" id="KW-0812">Transmembrane</keyword>